<dbReference type="SUPFAM" id="SSF52113">
    <property type="entry name" value="BRCT domain"/>
    <property type="match status" value="1"/>
</dbReference>
<dbReference type="InterPro" id="IPR036420">
    <property type="entry name" value="BRCT_dom_sf"/>
</dbReference>
<name>A0AAU6VLK9_UNCXX</name>
<dbReference type="EMBL" id="CP095351">
    <property type="protein sequence ID" value="XAG86214.1"/>
    <property type="molecule type" value="Genomic_DNA"/>
</dbReference>
<proteinExistence type="predicted"/>
<reference evidence="1" key="1">
    <citation type="submission" date="2022-03" db="EMBL/GenBank/DDBJ databases">
        <title>Sea Food Isolates.</title>
        <authorList>
            <person name="Li c."/>
        </authorList>
    </citation>
    <scope>NUCLEOTIDE SEQUENCE</scope>
    <source>
        <strain evidence="1">19MO03SA05</strain>
    </source>
</reference>
<keyword evidence="1" id="KW-0436">Ligase</keyword>
<protein>
    <submittedName>
        <fullName evidence="1">NAD-dependent DNA ligase</fullName>
    </submittedName>
</protein>
<dbReference type="GO" id="GO:0016874">
    <property type="term" value="F:ligase activity"/>
    <property type="evidence" value="ECO:0007669"/>
    <property type="project" value="UniProtKB-KW"/>
</dbReference>
<dbReference type="Gene3D" id="3.40.50.10190">
    <property type="entry name" value="BRCT domain"/>
    <property type="match status" value="1"/>
</dbReference>
<accession>A0AAU6VLK9</accession>
<gene>
    <name evidence="1" type="ORF">MRM63_13565</name>
</gene>
<sequence length="299" mass="33662">MTDSYLLDEHGQPRFFGFNNKRNKEKALKALQGILSGVSADRALNSTEVLFLDTWLRTDSPIKNDGDFLDLRDLIEDILEDGVIEPDELEDLHNLINDVLTYGFRDSLQTDGMINQLLGFLQGLTADDTLNDKEILALKRLIESNDDVISSWPGDVIHERLIQVLEDGIIDDQEKQELLVMFKSICGQQFTDSGCAECFATDYFSDDIDVESVNGLRVCFTGKFFSGNRKHIESQAKTNGVLVCSGVNRDLDILVIGSMASRDWIHTSHGRKIESVINNRRTGFKTHIVTEKAWLSLIC</sequence>
<organism evidence="1">
    <name type="scientific">bacterium 19MO03SA05</name>
    <dbReference type="NCBI Taxonomy" id="2920620"/>
    <lineage>
        <taxon>Bacteria</taxon>
    </lineage>
</organism>
<evidence type="ECO:0000313" key="1">
    <source>
        <dbReference type="EMBL" id="XAG86214.1"/>
    </source>
</evidence>
<dbReference type="AlphaFoldDB" id="A0AAU6VLK9"/>